<dbReference type="AlphaFoldDB" id="A0A0A7RZ31"/>
<gene>
    <name evidence="7" type="ORF">FPB0191_00725</name>
</gene>
<feature type="transmembrane region" description="Helical" evidence="6">
    <location>
        <begin position="290"/>
        <end position="309"/>
    </location>
</feature>
<feature type="transmembrane region" description="Helical" evidence="6">
    <location>
        <begin position="266"/>
        <end position="283"/>
    </location>
</feature>
<feature type="transmembrane region" description="Helical" evidence="6">
    <location>
        <begin position="175"/>
        <end position="194"/>
    </location>
</feature>
<feature type="transmembrane region" description="Helical" evidence="6">
    <location>
        <begin position="329"/>
        <end position="348"/>
    </location>
</feature>
<keyword evidence="8" id="KW-1185">Reference proteome</keyword>
<dbReference type="Proteomes" id="UP000030901">
    <property type="component" value="Chromosome"/>
</dbReference>
<evidence type="ECO:0000256" key="1">
    <source>
        <dbReference type="ARBA" id="ARBA00004141"/>
    </source>
</evidence>
<dbReference type="InterPro" id="IPR036259">
    <property type="entry name" value="MFS_trans_sf"/>
</dbReference>
<feature type="transmembrane region" description="Helical" evidence="6">
    <location>
        <begin position="16"/>
        <end position="39"/>
    </location>
</feature>
<keyword evidence="4 6" id="KW-1133">Transmembrane helix</keyword>
<keyword evidence="3 6" id="KW-0812">Transmembrane</keyword>
<dbReference type="InterPro" id="IPR004752">
    <property type="entry name" value="AmpG_permease/AT-1"/>
</dbReference>
<organism evidence="7 8">
    <name type="scientific">Frischella perrara</name>
    <dbReference type="NCBI Taxonomy" id="1267021"/>
    <lineage>
        <taxon>Bacteria</taxon>
        <taxon>Pseudomonadati</taxon>
        <taxon>Pseudomonadota</taxon>
        <taxon>Gammaproteobacteria</taxon>
        <taxon>Orbales</taxon>
        <taxon>Orbaceae</taxon>
        <taxon>Frischella</taxon>
    </lineage>
</organism>
<evidence type="ECO:0000256" key="2">
    <source>
        <dbReference type="ARBA" id="ARBA00022448"/>
    </source>
</evidence>
<comment type="subcellular location">
    <subcellularLocation>
        <location evidence="1">Membrane</location>
        <topology evidence="1">Multi-pass membrane protein</topology>
    </subcellularLocation>
</comment>
<evidence type="ECO:0000256" key="3">
    <source>
        <dbReference type="ARBA" id="ARBA00022692"/>
    </source>
</evidence>
<evidence type="ECO:0000256" key="4">
    <source>
        <dbReference type="ARBA" id="ARBA00022989"/>
    </source>
</evidence>
<feature type="transmembrane region" description="Helical" evidence="6">
    <location>
        <begin position="360"/>
        <end position="378"/>
    </location>
</feature>
<accession>A0A0A7RZ31</accession>
<dbReference type="NCBIfam" id="TIGR00901">
    <property type="entry name" value="2A0125"/>
    <property type="match status" value="1"/>
</dbReference>
<sequence>MRDLTISSFFNRKMLLCIYTGFSSGLPLFFILQLLPAWLRLNDVDLKTIGFFTLVQLPYLLKFLWAPWLDKISPFSIGYRKGWLLITQLGLIVTLPIFGLLNPHTMMDEVILFSLLTAFLSATQDIAIDAYRREILADEQLGNGNSIHINAYRISSLIPGGLSLIFSHYNTWLETYLFTTAFMFPMLIVTLCLKEPNHQFTQDKKSLFLPALKEFFNRSTLSNAIAILAFIALYKLGDSLATALATPFYIDMKYNNLEIGSIAKNAALWPSILGGFLGGILFTKCGLNRALWISGFIQMFSILGFVWLASEGPFQHVGSYELNMLKVVIGIESLGVGMGATQLVTLIAKNTNPLFTATQFALFTGISAVPRTLLNSFSGVLSESLGWTNYFWLCIFLAIPGMLLLFKVAPWTEKE</sequence>
<dbReference type="Pfam" id="PF07690">
    <property type="entry name" value="MFS_1"/>
    <property type="match status" value="1"/>
</dbReference>
<proteinExistence type="predicted"/>
<dbReference type="HOGENOM" id="CLU_029352_1_2_6"/>
<reference evidence="7 8" key="1">
    <citation type="journal article" date="2014" name="Appl. Environ. Microbiol.">
        <title>Gut symbionts from distinct hosts exhibit genotoxic activity via divergent colibactin biosynthetic pathways.</title>
        <authorList>
            <person name="Engel P."/>
            <person name="Vizcaino M.I."/>
            <person name="Crawford J.M."/>
        </authorList>
    </citation>
    <scope>NUCLEOTIDE SEQUENCE [LARGE SCALE GENOMIC DNA]</scope>
    <source>
        <strain evidence="7 8">PEB0191</strain>
    </source>
</reference>
<evidence type="ECO:0000313" key="7">
    <source>
        <dbReference type="EMBL" id="AJA44554.1"/>
    </source>
</evidence>
<evidence type="ECO:0000256" key="5">
    <source>
        <dbReference type="ARBA" id="ARBA00023136"/>
    </source>
</evidence>
<name>A0A0A7RZ31_FRIPE</name>
<evidence type="ECO:0000313" key="8">
    <source>
        <dbReference type="Proteomes" id="UP000030901"/>
    </source>
</evidence>
<dbReference type="CDD" id="cd17486">
    <property type="entry name" value="MFS_AmpG_like"/>
    <property type="match status" value="1"/>
</dbReference>
<protein>
    <submittedName>
        <fullName evidence="7">Major Facilitator Superfamily</fullName>
    </submittedName>
</protein>
<dbReference type="SUPFAM" id="SSF103473">
    <property type="entry name" value="MFS general substrate transporter"/>
    <property type="match status" value="1"/>
</dbReference>
<feature type="transmembrane region" description="Helical" evidence="6">
    <location>
        <begin position="390"/>
        <end position="409"/>
    </location>
</feature>
<dbReference type="STRING" id="1267021.FPB0191_00725"/>
<dbReference type="RefSeq" id="WP_039104086.1">
    <property type="nucleotide sequence ID" value="NZ_CALYQC010000001.1"/>
</dbReference>
<keyword evidence="5 6" id="KW-0472">Membrane</keyword>
<dbReference type="OrthoDB" id="9787815at2"/>
<dbReference type="InterPro" id="IPR011701">
    <property type="entry name" value="MFS"/>
</dbReference>
<dbReference type="KEGG" id="fpp:FPB0191_00725"/>
<dbReference type="PANTHER" id="PTHR12778">
    <property type="entry name" value="SOLUTE CARRIER FAMILY 33 ACETYL-COA TRANSPORTER -RELATED"/>
    <property type="match status" value="1"/>
</dbReference>
<evidence type="ECO:0000256" key="6">
    <source>
        <dbReference type="SAM" id="Phobius"/>
    </source>
</evidence>
<dbReference type="PANTHER" id="PTHR12778:SF10">
    <property type="entry name" value="MAJOR FACILITATOR SUPERFAMILY DOMAIN-CONTAINING PROTEIN 3"/>
    <property type="match status" value="1"/>
</dbReference>
<dbReference type="GO" id="GO:0016020">
    <property type="term" value="C:membrane"/>
    <property type="evidence" value="ECO:0007669"/>
    <property type="project" value="UniProtKB-SubCell"/>
</dbReference>
<feature type="transmembrane region" description="Helical" evidence="6">
    <location>
        <begin position="82"/>
        <end position="99"/>
    </location>
</feature>
<feature type="transmembrane region" description="Helical" evidence="6">
    <location>
        <begin position="51"/>
        <end position="70"/>
    </location>
</feature>
<dbReference type="GO" id="GO:0022857">
    <property type="term" value="F:transmembrane transporter activity"/>
    <property type="evidence" value="ECO:0007669"/>
    <property type="project" value="InterPro"/>
</dbReference>
<dbReference type="Gene3D" id="1.20.1250.20">
    <property type="entry name" value="MFS general substrate transporter like domains"/>
    <property type="match status" value="1"/>
</dbReference>
<dbReference type="EMBL" id="CP009056">
    <property type="protein sequence ID" value="AJA44554.1"/>
    <property type="molecule type" value="Genomic_DNA"/>
</dbReference>
<keyword evidence="2" id="KW-0813">Transport</keyword>